<evidence type="ECO:0000313" key="2">
    <source>
        <dbReference type="EnsemblMetazoa" id="Aqu2.1.13947_001"/>
    </source>
</evidence>
<proteinExistence type="predicted"/>
<evidence type="ECO:0000256" key="1">
    <source>
        <dbReference type="SAM" id="SignalP"/>
    </source>
</evidence>
<dbReference type="InParanoid" id="A0A1X7TH45"/>
<feature type="signal peptide" evidence="1">
    <location>
        <begin position="1"/>
        <end position="17"/>
    </location>
</feature>
<feature type="chain" id="PRO_5012033158" evidence="1">
    <location>
        <begin position="18"/>
        <end position="318"/>
    </location>
</feature>
<name>A0A1X7TH45_AMPQE</name>
<protein>
    <submittedName>
        <fullName evidence="2">Uncharacterized protein</fullName>
    </submittedName>
</protein>
<organism evidence="2">
    <name type="scientific">Amphimedon queenslandica</name>
    <name type="common">Sponge</name>
    <dbReference type="NCBI Taxonomy" id="400682"/>
    <lineage>
        <taxon>Eukaryota</taxon>
        <taxon>Metazoa</taxon>
        <taxon>Porifera</taxon>
        <taxon>Demospongiae</taxon>
        <taxon>Heteroscleromorpha</taxon>
        <taxon>Haplosclerida</taxon>
        <taxon>Niphatidae</taxon>
        <taxon>Amphimedon</taxon>
    </lineage>
</organism>
<dbReference type="EnsemblMetazoa" id="Aqu2.1.13947_001">
    <property type="protein sequence ID" value="Aqu2.1.13947_001"/>
    <property type="gene ID" value="Aqu2.1.13947"/>
</dbReference>
<reference evidence="2" key="1">
    <citation type="submission" date="2017-05" db="UniProtKB">
        <authorList>
            <consortium name="EnsemblMetazoa"/>
        </authorList>
    </citation>
    <scope>IDENTIFICATION</scope>
</reference>
<dbReference type="AlphaFoldDB" id="A0A1X7TH45"/>
<keyword evidence="1" id="KW-0732">Signal</keyword>
<sequence length="318" mass="35126">MALILLSLALLFLSVQGHLQDYEIVQCYSSTYNCVSNTNGVSLPAIDCCGRTGGGYARHSSFTGIWQSALCSPLCIVIGFDQSLLHFVSRDAGRVASLTADELYRTPGASLLSIKNNVSINIETRSLPDNIDDYFVSFMKQATINSTELPFTVQLEVTRGNGIALQPSISFSYVMSLNPDSKLPPGVAVVFKSARILAEDVDVMTTRLRVWPLLVEGFTGQAHIRRKKINFESPFQVTLVFDNYSGILSPFYNSVGNISFPNKQMVVFDPYKDQSIISKPVSFIIPIDNIVEFSQVFLIRMSVNDSRVKITSVTTHPV</sequence>
<dbReference type="OrthoDB" id="418484at2759"/>
<accession>A0A1X7TH45</accession>